<feature type="region of interest" description="Disordered" evidence="1">
    <location>
        <begin position="129"/>
        <end position="173"/>
    </location>
</feature>
<dbReference type="InParanoid" id="F9XRD2"/>
<feature type="compositionally biased region" description="Acidic residues" evidence="1">
    <location>
        <begin position="141"/>
        <end position="172"/>
    </location>
</feature>
<dbReference type="EMBL" id="CM001212">
    <property type="protein sequence ID" value="EGP82189.1"/>
    <property type="molecule type" value="Genomic_DNA"/>
</dbReference>
<gene>
    <name evidence="2" type="ORF">MYCGRDRAFT_97784</name>
</gene>
<dbReference type="HOGENOM" id="CLU_790390_0_0_1"/>
<accession>F9XRD2</accession>
<evidence type="ECO:0000313" key="3">
    <source>
        <dbReference type="Proteomes" id="UP000008062"/>
    </source>
</evidence>
<feature type="region of interest" description="Disordered" evidence="1">
    <location>
        <begin position="189"/>
        <end position="219"/>
    </location>
</feature>
<dbReference type="RefSeq" id="XP_003847213.1">
    <property type="nucleotide sequence ID" value="XM_003847165.1"/>
</dbReference>
<organism evidence="2 3">
    <name type="scientific">Zymoseptoria tritici (strain CBS 115943 / IPO323)</name>
    <name type="common">Speckled leaf blotch fungus</name>
    <name type="synonym">Septoria tritici</name>
    <dbReference type="NCBI Taxonomy" id="336722"/>
    <lineage>
        <taxon>Eukaryota</taxon>
        <taxon>Fungi</taxon>
        <taxon>Dikarya</taxon>
        <taxon>Ascomycota</taxon>
        <taxon>Pezizomycotina</taxon>
        <taxon>Dothideomycetes</taxon>
        <taxon>Dothideomycetidae</taxon>
        <taxon>Mycosphaerellales</taxon>
        <taxon>Mycosphaerellaceae</taxon>
        <taxon>Zymoseptoria</taxon>
    </lineage>
</organism>
<dbReference type="KEGG" id="ztr:MYCGRDRAFT_97784"/>
<name>F9XRD2_ZYMTI</name>
<feature type="compositionally biased region" description="Basic and acidic residues" evidence="1">
    <location>
        <begin position="131"/>
        <end position="140"/>
    </location>
</feature>
<proteinExistence type="predicted"/>
<keyword evidence="3" id="KW-1185">Reference proteome</keyword>
<dbReference type="Proteomes" id="UP000008062">
    <property type="component" value="Chromosome 17"/>
</dbReference>
<feature type="compositionally biased region" description="Low complexity" evidence="1">
    <location>
        <begin position="233"/>
        <end position="246"/>
    </location>
</feature>
<feature type="compositionally biased region" description="Polar residues" evidence="1">
    <location>
        <begin position="266"/>
        <end position="280"/>
    </location>
</feature>
<sequence length="351" mass="38787">MSTTFGATHRTLEQLHARKKNGHRLPQHKLKLRDEEAATLDAYCKKFSFDRYHMPDAPAFFRLLEKLKYAQHLKTENDVFEIAYRVGMIFIENYAGKKGVNDGNVAKANEVEELAKEVAKYWKKKLAKKGVSGEHHHGEEAGEENGEEAEEERGEAGEEEDGQTVELEDQADNDNKTLVSLENAWATPVIAQTPASQPNTRLNHRTHTSTSTPAVAPINKPKAQTPTIAATVNAPKTPTPAVAPVNKPKARTPTIPAPMNPFKTPASASKIKTSPKSTPGLTIAAPVNPPPTPATVSKFKTMSMMTARLYELDEQIEAFGESLAKKRMEVERLKIVERDGKLALVLLKREV</sequence>
<evidence type="ECO:0000256" key="1">
    <source>
        <dbReference type="SAM" id="MobiDB-lite"/>
    </source>
</evidence>
<reference evidence="2 3" key="1">
    <citation type="journal article" date="2011" name="PLoS Genet.">
        <title>Finished genome of the fungal wheat pathogen Mycosphaerella graminicola reveals dispensome structure, chromosome plasticity, and stealth pathogenesis.</title>
        <authorList>
            <person name="Goodwin S.B."/>
            <person name="Ben M'barek S."/>
            <person name="Dhillon B."/>
            <person name="Wittenberg A.H.J."/>
            <person name="Crane C.F."/>
            <person name="Hane J.K."/>
            <person name="Foster A.J."/>
            <person name="Van der Lee T.A.J."/>
            <person name="Grimwood J."/>
            <person name="Aerts A."/>
            <person name="Antoniw J."/>
            <person name="Bailey A."/>
            <person name="Bluhm B."/>
            <person name="Bowler J."/>
            <person name="Bristow J."/>
            <person name="van der Burgt A."/>
            <person name="Canto-Canche B."/>
            <person name="Churchill A.C.L."/>
            <person name="Conde-Ferraez L."/>
            <person name="Cools H.J."/>
            <person name="Coutinho P.M."/>
            <person name="Csukai M."/>
            <person name="Dehal P."/>
            <person name="De Wit P."/>
            <person name="Donzelli B."/>
            <person name="van de Geest H.C."/>
            <person name="van Ham R.C.H.J."/>
            <person name="Hammond-Kosack K.E."/>
            <person name="Henrissat B."/>
            <person name="Kilian A."/>
            <person name="Kobayashi A.K."/>
            <person name="Koopmann E."/>
            <person name="Kourmpetis Y."/>
            <person name="Kuzniar A."/>
            <person name="Lindquist E."/>
            <person name="Lombard V."/>
            <person name="Maliepaard C."/>
            <person name="Martins N."/>
            <person name="Mehrabi R."/>
            <person name="Nap J.P.H."/>
            <person name="Ponomarenko A."/>
            <person name="Rudd J.J."/>
            <person name="Salamov A."/>
            <person name="Schmutz J."/>
            <person name="Schouten H.J."/>
            <person name="Shapiro H."/>
            <person name="Stergiopoulos I."/>
            <person name="Torriani S.F.F."/>
            <person name="Tu H."/>
            <person name="de Vries R.P."/>
            <person name="Waalwijk C."/>
            <person name="Ware S.B."/>
            <person name="Wiebenga A."/>
            <person name="Zwiers L.-H."/>
            <person name="Oliver R.P."/>
            <person name="Grigoriev I.V."/>
            <person name="Kema G.H.J."/>
        </authorList>
    </citation>
    <scope>NUCLEOTIDE SEQUENCE [LARGE SCALE GENOMIC DNA]</scope>
    <source>
        <strain evidence="3">CBS 115943 / IPO323</strain>
    </source>
</reference>
<dbReference type="GeneID" id="13399645"/>
<protein>
    <submittedName>
        <fullName evidence="2">Uncharacterized protein</fullName>
    </submittedName>
</protein>
<evidence type="ECO:0000313" key="2">
    <source>
        <dbReference type="EMBL" id="EGP82189.1"/>
    </source>
</evidence>
<dbReference type="AlphaFoldDB" id="F9XRD2"/>
<feature type="region of interest" description="Disordered" evidence="1">
    <location>
        <begin position="233"/>
        <end position="289"/>
    </location>
</feature>